<gene>
    <name evidence="11" type="primary">LOC101893396</name>
</gene>
<dbReference type="PANTHER" id="PTHR42643:SF41">
    <property type="entry name" value="IONOTROPIC RECEPTOR 20A-RELATED"/>
    <property type="match status" value="1"/>
</dbReference>
<dbReference type="GeneID" id="101893396"/>
<reference evidence="11" key="1">
    <citation type="submission" date="2025-08" db="UniProtKB">
        <authorList>
            <consortium name="RefSeq"/>
        </authorList>
    </citation>
    <scope>IDENTIFICATION</scope>
    <source>
        <strain evidence="11">Aabys</strain>
        <tissue evidence="11">Whole body</tissue>
    </source>
</reference>
<organism evidence="10 11">
    <name type="scientific">Musca domestica</name>
    <name type="common">House fly</name>
    <dbReference type="NCBI Taxonomy" id="7370"/>
    <lineage>
        <taxon>Eukaryota</taxon>
        <taxon>Metazoa</taxon>
        <taxon>Ecdysozoa</taxon>
        <taxon>Arthropoda</taxon>
        <taxon>Hexapoda</taxon>
        <taxon>Insecta</taxon>
        <taxon>Pterygota</taxon>
        <taxon>Neoptera</taxon>
        <taxon>Endopterygota</taxon>
        <taxon>Diptera</taxon>
        <taxon>Brachycera</taxon>
        <taxon>Muscomorpha</taxon>
        <taxon>Muscoidea</taxon>
        <taxon>Muscidae</taxon>
        <taxon>Musca</taxon>
    </lineage>
</organism>
<keyword evidence="2" id="KW-1003">Cell membrane</keyword>
<evidence type="ECO:0000256" key="8">
    <source>
        <dbReference type="SAM" id="Phobius"/>
    </source>
</evidence>
<evidence type="ECO:0000256" key="2">
    <source>
        <dbReference type="ARBA" id="ARBA00022475"/>
    </source>
</evidence>
<feature type="chain" id="PRO_5046455673" evidence="9">
    <location>
        <begin position="17"/>
        <end position="620"/>
    </location>
</feature>
<evidence type="ECO:0000256" key="5">
    <source>
        <dbReference type="ARBA" id="ARBA00023136"/>
    </source>
</evidence>
<dbReference type="RefSeq" id="XP_005175448.2">
    <property type="nucleotide sequence ID" value="XM_005175391.2"/>
</dbReference>
<dbReference type="eggNOG" id="ENOG502T8SD">
    <property type="taxonomic scope" value="Eukaryota"/>
</dbReference>
<dbReference type="OrthoDB" id="7841600at2759"/>
<dbReference type="VEuPathDB" id="VectorBase:MDOA013187"/>
<evidence type="ECO:0000256" key="7">
    <source>
        <dbReference type="ARBA" id="ARBA00023180"/>
    </source>
</evidence>
<evidence type="ECO:0000256" key="4">
    <source>
        <dbReference type="ARBA" id="ARBA00022989"/>
    </source>
</evidence>
<keyword evidence="5 8" id="KW-0472">Membrane</keyword>
<evidence type="ECO:0000256" key="6">
    <source>
        <dbReference type="ARBA" id="ARBA00023170"/>
    </source>
</evidence>
<proteinExistence type="predicted"/>
<feature type="signal peptide" evidence="9">
    <location>
        <begin position="1"/>
        <end position="16"/>
    </location>
</feature>
<sequence>MMFHILFFMATLWTLACSPMKIRETLEKIPQKEKDISENVHQKLLMDIYLEREFLSMLVVREENQKYLEPIIQDLYKLSWPITLLTKSQGDFLYRMHHNREVVAVLLLTQKMQEEVMEILSDALNFLRETRIVVVAVDVWDQPEFRGELLTSCKVHNMTNVLLSFGYSAKNPGNSESILFYALKPYPEYYWTSLSPGDVEQENLKYFPQHWLNFYNKTLLTYSDRASLRSLYYLDEEGQLKINGFVPRFVMLFAEHFNATLKIAFPLDMQNPKHYATIMKEMVETNLLDIPMTLDTNPHYDRWFNMTDAYHHDRGLLIVPCAQALSIREVYVIILNWTFLGSVILCTVIFSLLQSLIDYLFDGLLDLSRLLLSERIFPAVLGQDFTPPPKEPRKILKFVYLLLFIAGLFLNTLFSVNVSTLLTSPPKHRQIENPQDILESSLPILLHDAEAYAMRYRIEDYVRAVITTNNYSYLEGLRDNFNTSYSYYSSSTSWYKDLMRQQYLARKIFCTYDDLILFPYMPWGIPLQQNSPYREGLNYLLHWVHAFGFVEYWSDSTFWHLLKLKQVSIRDPYLQPGPLALTANDLFWTWMILIGGLVASGIIFLMEIWCDRRYGGQRGI</sequence>
<evidence type="ECO:0000313" key="10">
    <source>
        <dbReference type="Proteomes" id="UP001652621"/>
    </source>
</evidence>
<dbReference type="PANTHER" id="PTHR42643">
    <property type="entry name" value="IONOTROPIC RECEPTOR 20A-RELATED"/>
    <property type="match status" value="1"/>
</dbReference>
<accession>A0A9J7CI67</accession>
<dbReference type="VEuPathDB" id="VectorBase:MDOMA2_002276"/>
<dbReference type="Proteomes" id="UP001652621">
    <property type="component" value="Unplaced"/>
</dbReference>
<keyword evidence="4 8" id="KW-1133">Transmembrane helix</keyword>
<keyword evidence="6" id="KW-0675">Receptor</keyword>
<dbReference type="InterPro" id="IPR052192">
    <property type="entry name" value="Insect_Ionotropic_Sensory_Rcpt"/>
</dbReference>
<name>A0A9J7CI67_MUSDO</name>
<feature type="transmembrane region" description="Helical" evidence="8">
    <location>
        <begin position="398"/>
        <end position="416"/>
    </location>
</feature>
<keyword evidence="3 8" id="KW-0812">Transmembrane</keyword>
<comment type="subcellular location">
    <subcellularLocation>
        <location evidence="1">Cell membrane</location>
        <topology evidence="1">Multi-pass membrane protein</topology>
    </subcellularLocation>
</comment>
<feature type="transmembrane region" description="Helical" evidence="8">
    <location>
        <begin position="330"/>
        <end position="353"/>
    </location>
</feature>
<protein>
    <submittedName>
        <fullName evidence="11">Uncharacterized protein LOC101893396</fullName>
    </submittedName>
</protein>
<evidence type="ECO:0000313" key="11">
    <source>
        <dbReference type="RefSeq" id="XP_005175448.2"/>
    </source>
</evidence>
<evidence type="ECO:0000256" key="1">
    <source>
        <dbReference type="ARBA" id="ARBA00004651"/>
    </source>
</evidence>
<keyword evidence="10" id="KW-1185">Reference proteome</keyword>
<dbReference type="SUPFAM" id="SSF53850">
    <property type="entry name" value="Periplasmic binding protein-like II"/>
    <property type="match status" value="1"/>
</dbReference>
<keyword evidence="7" id="KW-0325">Glycoprotein</keyword>
<evidence type="ECO:0000256" key="3">
    <source>
        <dbReference type="ARBA" id="ARBA00022692"/>
    </source>
</evidence>
<keyword evidence="9" id="KW-0732">Signal</keyword>
<evidence type="ECO:0000256" key="9">
    <source>
        <dbReference type="SAM" id="SignalP"/>
    </source>
</evidence>
<feature type="transmembrane region" description="Helical" evidence="8">
    <location>
        <begin position="587"/>
        <end position="610"/>
    </location>
</feature>